<feature type="chain" id="PRO_5002347747" description="Lecithin-cholesterol acyltransferase-like 1" evidence="1">
    <location>
        <begin position="21"/>
        <end position="420"/>
    </location>
</feature>
<dbReference type="eggNOG" id="KOG2369">
    <property type="taxonomic scope" value="Eukaryota"/>
</dbReference>
<reference evidence="3" key="2">
    <citation type="submission" date="2013-12" db="EMBL/GenBank/DDBJ databases">
        <authorList>
            <person name="Yu Y."/>
            <person name="Lee S."/>
            <person name="de Baynast K."/>
            <person name="Wissotski M."/>
            <person name="Liu L."/>
            <person name="Talag J."/>
            <person name="Goicoechea J."/>
            <person name="Angelova A."/>
            <person name="Jetty R."/>
            <person name="Kudrna D."/>
            <person name="Golser W."/>
            <person name="Rivera L."/>
            <person name="Zhang J."/>
            <person name="Wing R."/>
        </authorList>
    </citation>
    <scope>NUCLEOTIDE SEQUENCE</scope>
</reference>
<name>A0A0D9VRL0_9ORYZ</name>
<dbReference type="Gramene" id="LPERR03G08510.1">
    <property type="protein sequence ID" value="LPERR03G08510.1"/>
    <property type="gene ID" value="LPERR03G08510"/>
</dbReference>
<dbReference type="GO" id="GO:0006629">
    <property type="term" value="P:lipid metabolic process"/>
    <property type="evidence" value="ECO:0007669"/>
    <property type="project" value="InterPro"/>
</dbReference>
<dbReference type="SUPFAM" id="SSF53474">
    <property type="entry name" value="alpha/beta-Hydrolases"/>
    <property type="match status" value="1"/>
</dbReference>
<keyword evidence="1" id="KW-0732">Signal</keyword>
<dbReference type="InterPro" id="IPR029058">
    <property type="entry name" value="AB_hydrolase_fold"/>
</dbReference>
<evidence type="ECO:0000256" key="1">
    <source>
        <dbReference type="SAM" id="SignalP"/>
    </source>
</evidence>
<dbReference type="STRING" id="77586.A0A0D9VRL0"/>
<reference evidence="2" key="3">
    <citation type="submission" date="2015-04" db="UniProtKB">
        <authorList>
            <consortium name="EnsemblPlants"/>
        </authorList>
    </citation>
    <scope>IDENTIFICATION</scope>
</reference>
<organism evidence="2 3">
    <name type="scientific">Leersia perrieri</name>
    <dbReference type="NCBI Taxonomy" id="77586"/>
    <lineage>
        <taxon>Eukaryota</taxon>
        <taxon>Viridiplantae</taxon>
        <taxon>Streptophyta</taxon>
        <taxon>Embryophyta</taxon>
        <taxon>Tracheophyta</taxon>
        <taxon>Spermatophyta</taxon>
        <taxon>Magnoliopsida</taxon>
        <taxon>Liliopsida</taxon>
        <taxon>Poales</taxon>
        <taxon>Poaceae</taxon>
        <taxon>BOP clade</taxon>
        <taxon>Oryzoideae</taxon>
        <taxon>Oryzeae</taxon>
        <taxon>Oryzinae</taxon>
        <taxon>Leersia</taxon>
    </lineage>
</organism>
<reference evidence="2 3" key="1">
    <citation type="submission" date="2012-08" db="EMBL/GenBank/DDBJ databases">
        <title>Oryza genome evolution.</title>
        <authorList>
            <person name="Wing R.A."/>
        </authorList>
    </citation>
    <scope>NUCLEOTIDE SEQUENCE</scope>
</reference>
<dbReference type="InterPro" id="IPR003386">
    <property type="entry name" value="LACT/PDAT_acylTrfase"/>
</dbReference>
<keyword evidence="3" id="KW-1185">Reference proteome</keyword>
<dbReference type="GO" id="GO:0008374">
    <property type="term" value="F:O-acyltransferase activity"/>
    <property type="evidence" value="ECO:0007669"/>
    <property type="project" value="InterPro"/>
</dbReference>
<dbReference type="Pfam" id="PF02450">
    <property type="entry name" value="LCAT"/>
    <property type="match status" value="1"/>
</dbReference>
<evidence type="ECO:0000313" key="2">
    <source>
        <dbReference type="EnsemblPlants" id="LPERR03G08510.1"/>
    </source>
</evidence>
<dbReference type="Gene3D" id="3.40.50.1820">
    <property type="entry name" value="alpha/beta hydrolase"/>
    <property type="match status" value="1"/>
</dbReference>
<accession>A0A0D9VRL0</accession>
<dbReference type="AlphaFoldDB" id="A0A0D9VRL0"/>
<dbReference type="HOGENOM" id="CLU_037070_2_1_1"/>
<protein>
    <recommendedName>
        <fullName evidence="4">Lecithin-cholesterol acyltransferase-like 1</fullName>
    </recommendedName>
</protein>
<dbReference type="PANTHER" id="PTHR11440">
    <property type="entry name" value="LECITHIN-CHOLESTEROL ACYLTRANSFERASE-RELATED"/>
    <property type="match status" value="1"/>
</dbReference>
<proteinExistence type="predicted"/>
<dbReference type="EnsemblPlants" id="LPERR03G08510.1">
    <property type="protein sequence ID" value="LPERR03G08510.1"/>
    <property type="gene ID" value="LPERR03G08510"/>
</dbReference>
<feature type="signal peptide" evidence="1">
    <location>
        <begin position="1"/>
        <end position="20"/>
    </location>
</feature>
<sequence>MDLLRLVAVALLLLTLPTRGRCGGNLHPIVLVPGYGSNRLDARLTPAYQPSAPRCGAREEGKEWFELWPNHAATSDPTCLAEQMSLVYDPVADDYRNAAGVLTRVPSFSSTRSLIGWDLLVRRLEETGHYRDGESLFAAPFDFRYTVAPRGHPSAEGARYFARLARLVERASRLNGGRAAVVVAHSQGCALTYQFLLARPLAWRRRYVKRVVFLAAALGGFAEGMNMLATGEGSGLPNDAPRPARMMLTRSQQSALWRLPTPMVFGDRPVVVTKNSTYSANKIVEFLEAIGFTEGVKPYVTRVLPMWEALPPPMVPVTTMYGVGVRTPEKFIYGEDGFEGTPEVVYGDGDGDMNTVSIVAAEKEWSGVEGQILKVVRLPGVCHTGFFSDDLALKRVVAEIQEAAGSMELHQNRENLLFSE</sequence>
<dbReference type="Proteomes" id="UP000032180">
    <property type="component" value="Chromosome 3"/>
</dbReference>
<evidence type="ECO:0008006" key="4">
    <source>
        <dbReference type="Google" id="ProtNLM"/>
    </source>
</evidence>
<evidence type="ECO:0000313" key="3">
    <source>
        <dbReference type="Proteomes" id="UP000032180"/>
    </source>
</evidence>